<dbReference type="InterPro" id="IPR029063">
    <property type="entry name" value="SAM-dependent_MTases_sf"/>
</dbReference>
<sequence>MSESHPPLPWDTTQAADAYRDRDMRLARELIFPAVLRRLGPAEGTAQVVLDVGCGTGALAVHLAEARGCTVHGLDPSSAMLDIARADRPHPRVDYRLFDGRSLHWIADDDVDAVVCCLVYCTDPDDRRLADLTREIHRVLRPGAPYVLADLNPQAIGEAFSTLRYGDPGTVYTEGDTVPTTLRRLSGTTVTTACHYRSLPRYEALLTQAGFASPDLDLPLAPQHHDSSTPEPAETRVAPYMVLTTRAGKGPGR</sequence>
<organism evidence="4 5">
    <name type="scientific">Streptomyces acidicola</name>
    <dbReference type="NCBI Taxonomy" id="2596892"/>
    <lineage>
        <taxon>Bacteria</taxon>
        <taxon>Bacillati</taxon>
        <taxon>Actinomycetota</taxon>
        <taxon>Actinomycetes</taxon>
        <taxon>Kitasatosporales</taxon>
        <taxon>Streptomycetaceae</taxon>
        <taxon>Streptomyces</taxon>
    </lineage>
</organism>
<evidence type="ECO:0000256" key="2">
    <source>
        <dbReference type="ARBA" id="ARBA00022679"/>
    </source>
</evidence>
<dbReference type="GO" id="GO:0032259">
    <property type="term" value="P:methylation"/>
    <property type="evidence" value="ECO:0007669"/>
    <property type="project" value="UniProtKB-KW"/>
</dbReference>
<dbReference type="PANTHER" id="PTHR43861:SF1">
    <property type="entry name" value="TRANS-ACONITATE 2-METHYLTRANSFERASE"/>
    <property type="match status" value="1"/>
</dbReference>
<dbReference type="GO" id="GO:0017000">
    <property type="term" value="P:antibiotic biosynthetic process"/>
    <property type="evidence" value="ECO:0007669"/>
    <property type="project" value="UniProtKB-ARBA"/>
</dbReference>
<dbReference type="Pfam" id="PF13649">
    <property type="entry name" value="Methyltransf_25"/>
    <property type="match status" value="1"/>
</dbReference>
<dbReference type="PANTHER" id="PTHR43861">
    <property type="entry name" value="TRANS-ACONITATE 2-METHYLTRANSFERASE-RELATED"/>
    <property type="match status" value="1"/>
</dbReference>
<dbReference type="Gene3D" id="3.40.50.150">
    <property type="entry name" value="Vaccinia Virus protein VP39"/>
    <property type="match status" value="1"/>
</dbReference>
<name>A0A5N8WXR3_9ACTN</name>
<protein>
    <submittedName>
        <fullName evidence="4">Class I SAM-dependent methyltransferase</fullName>
    </submittedName>
</protein>
<dbReference type="RefSeq" id="WP_152866412.1">
    <property type="nucleotide sequence ID" value="NZ_VMNX01000125.1"/>
</dbReference>
<dbReference type="GO" id="GO:0008168">
    <property type="term" value="F:methyltransferase activity"/>
    <property type="evidence" value="ECO:0007669"/>
    <property type="project" value="UniProtKB-KW"/>
</dbReference>
<accession>A0A5N8WXR3</accession>
<keyword evidence="5" id="KW-1185">Reference proteome</keyword>
<evidence type="ECO:0000259" key="3">
    <source>
        <dbReference type="Pfam" id="PF13649"/>
    </source>
</evidence>
<dbReference type="CDD" id="cd02440">
    <property type="entry name" value="AdoMet_MTases"/>
    <property type="match status" value="1"/>
</dbReference>
<dbReference type="EMBL" id="VMNX01000125">
    <property type="protein sequence ID" value="MPY52170.1"/>
    <property type="molecule type" value="Genomic_DNA"/>
</dbReference>
<proteinExistence type="predicted"/>
<feature type="domain" description="Methyltransferase" evidence="3">
    <location>
        <begin position="49"/>
        <end position="143"/>
    </location>
</feature>
<dbReference type="AlphaFoldDB" id="A0A5N8WXR3"/>
<keyword evidence="2 4" id="KW-0808">Transferase</keyword>
<gene>
    <name evidence="4" type="ORF">FPZ41_27810</name>
</gene>
<reference evidence="4 5" key="1">
    <citation type="submission" date="2019-09" db="EMBL/GenBank/DDBJ databases">
        <authorList>
            <person name="Duangmal K."/>
            <person name="Teo W.F.A."/>
            <person name="Lipun K."/>
        </authorList>
    </citation>
    <scope>NUCLEOTIDE SEQUENCE [LARGE SCALE GENOMIC DNA]</scope>
    <source>
        <strain evidence="4 5">K1PN6</strain>
    </source>
</reference>
<comment type="caution">
    <text evidence="4">The sequence shown here is derived from an EMBL/GenBank/DDBJ whole genome shotgun (WGS) entry which is preliminary data.</text>
</comment>
<evidence type="ECO:0000313" key="4">
    <source>
        <dbReference type="EMBL" id="MPY52170.1"/>
    </source>
</evidence>
<evidence type="ECO:0000256" key="1">
    <source>
        <dbReference type="ARBA" id="ARBA00022603"/>
    </source>
</evidence>
<keyword evidence="1 4" id="KW-0489">Methyltransferase</keyword>
<evidence type="ECO:0000313" key="5">
    <source>
        <dbReference type="Proteomes" id="UP000373149"/>
    </source>
</evidence>
<dbReference type="SUPFAM" id="SSF53335">
    <property type="entry name" value="S-adenosyl-L-methionine-dependent methyltransferases"/>
    <property type="match status" value="1"/>
</dbReference>
<dbReference type="Proteomes" id="UP000373149">
    <property type="component" value="Unassembled WGS sequence"/>
</dbReference>
<dbReference type="InterPro" id="IPR041698">
    <property type="entry name" value="Methyltransf_25"/>
</dbReference>